<dbReference type="SUPFAM" id="SSF103473">
    <property type="entry name" value="MFS general substrate transporter"/>
    <property type="match status" value="1"/>
</dbReference>
<evidence type="ECO:0000256" key="3">
    <source>
        <dbReference type="ARBA" id="ARBA00022692"/>
    </source>
</evidence>
<keyword evidence="2" id="KW-1003">Cell membrane</keyword>
<dbReference type="Pfam" id="PF07690">
    <property type="entry name" value="MFS_1"/>
    <property type="match status" value="2"/>
</dbReference>
<dbReference type="Proteomes" id="UP000197596">
    <property type="component" value="Unassembled WGS sequence"/>
</dbReference>
<proteinExistence type="predicted"/>
<dbReference type="PANTHER" id="PTHR43124">
    <property type="entry name" value="PURINE EFFLUX PUMP PBUE"/>
    <property type="match status" value="1"/>
</dbReference>
<dbReference type="Gene3D" id="1.20.1250.20">
    <property type="entry name" value="MFS general substrate transporter like domains"/>
    <property type="match status" value="2"/>
</dbReference>
<comment type="subcellular location">
    <subcellularLocation>
        <location evidence="1">Cell membrane</location>
        <topology evidence="1">Multi-pass membrane protein</topology>
    </subcellularLocation>
</comment>
<feature type="transmembrane region" description="Helical" evidence="6">
    <location>
        <begin position="151"/>
        <end position="173"/>
    </location>
</feature>
<organism evidence="8 9">
    <name type="scientific">Herbaspirillum robiniae</name>
    <dbReference type="NCBI Taxonomy" id="2014887"/>
    <lineage>
        <taxon>Bacteria</taxon>
        <taxon>Pseudomonadati</taxon>
        <taxon>Pseudomonadota</taxon>
        <taxon>Betaproteobacteria</taxon>
        <taxon>Burkholderiales</taxon>
        <taxon>Oxalobacteraceae</taxon>
        <taxon>Herbaspirillum</taxon>
    </lineage>
</organism>
<dbReference type="NCBIfam" id="TIGR00897">
    <property type="entry name" value="2A0118"/>
    <property type="match status" value="1"/>
</dbReference>
<evidence type="ECO:0000313" key="8">
    <source>
        <dbReference type="EMBL" id="OWY30880.1"/>
    </source>
</evidence>
<dbReference type="InterPro" id="IPR036259">
    <property type="entry name" value="MFS_trans_sf"/>
</dbReference>
<keyword evidence="3 6" id="KW-0812">Transmembrane</keyword>
<dbReference type="InterPro" id="IPR011701">
    <property type="entry name" value="MFS"/>
</dbReference>
<dbReference type="PANTHER" id="PTHR43124:SF3">
    <property type="entry name" value="CHLORAMPHENICOL EFFLUX PUMP RV0191"/>
    <property type="match status" value="1"/>
</dbReference>
<sequence length="423" mass="45920">MNAFNNGAAPFSPVRLGMPVSLFWGYVAMAIFMTGDGIELAYLSTHLFSTGLSEKQVSLVFTLYALTAALSSWLSGGISEIFGPRKIMLTGAAWWILVHAVFVFFGIRANDYTVILASYCLRGFAYPLFFYGFYVLVVQRTPGHRLASATGWIWSMFTIGYGICASFLAGFAVPRIGFESTLWLSSVFAAVGGAMAVFLIKEAPPPARLVASRWSEKLQEIARGLTLMIEDRSLFLALIARVLCNVSLFGLPVFMPIYFVKQLGYSTEEWSHIWGVFFLVQPLTNVLWGICGDRVGWLPQMRWVGFFGSALSTLAFYHLPSAFPGNVWIAMGCALLLALTLTSFVPMGAIFPMLAPEHKGAAVSLQNLGGGLGNLIGPAVATLMFSLSLGIGAVILAFSVLYVLGGMLTLFIRNPQPSVTATP</sequence>
<dbReference type="InterPro" id="IPR050189">
    <property type="entry name" value="MFS_Efflux_Transporters"/>
</dbReference>
<evidence type="ECO:0000313" key="9">
    <source>
        <dbReference type="Proteomes" id="UP000197596"/>
    </source>
</evidence>
<evidence type="ECO:0000256" key="5">
    <source>
        <dbReference type="ARBA" id="ARBA00023136"/>
    </source>
</evidence>
<evidence type="ECO:0000256" key="1">
    <source>
        <dbReference type="ARBA" id="ARBA00004651"/>
    </source>
</evidence>
<evidence type="ECO:0000256" key="4">
    <source>
        <dbReference type="ARBA" id="ARBA00022989"/>
    </source>
</evidence>
<name>A0A246WUW4_9BURK</name>
<feature type="transmembrane region" description="Helical" evidence="6">
    <location>
        <begin position="272"/>
        <end position="290"/>
    </location>
</feature>
<reference evidence="8 9" key="1">
    <citation type="submission" date="2017-06" db="EMBL/GenBank/DDBJ databases">
        <title>Herbaspirillum phytohormonus sp. nov., isolated from the root nodule of Robinia pseudoacacia in lead-zinc mine.</title>
        <authorList>
            <person name="Fan M."/>
            <person name="Lin Y."/>
        </authorList>
    </citation>
    <scope>NUCLEOTIDE SEQUENCE [LARGE SCALE GENOMIC DNA]</scope>
    <source>
        <strain evidence="8 9">HZ10</strain>
    </source>
</reference>
<feature type="transmembrane region" description="Helical" evidence="6">
    <location>
        <begin position="375"/>
        <end position="404"/>
    </location>
</feature>
<feature type="transmembrane region" description="Helical" evidence="6">
    <location>
        <begin position="302"/>
        <end position="320"/>
    </location>
</feature>
<keyword evidence="4 6" id="KW-1133">Transmembrane helix</keyword>
<dbReference type="GO" id="GO:0005886">
    <property type="term" value="C:plasma membrane"/>
    <property type="evidence" value="ECO:0007669"/>
    <property type="project" value="UniProtKB-SubCell"/>
</dbReference>
<dbReference type="InterPro" id="IPR004748">
    <property type="entry name" value="Polyol_permease-like"/>
</dbReference>
<accession>A0A246WUW4</accession>
<dbReference type="AlphaFoldDB" id="A0A246WUW4"/>
<protein>
    <submittedName>
        <fullName evidence="8">Cytochrome C biogenesis protein CcdA</fullName>
    </submittedName>
</protein>
<feature type="transmembrane region" description="Helical" evidence="6">
    <location>
        <begin position="234"/>
        <end position="260"/>
    </location>
</feature>
<feature type="transmembrane region" description="Helical" evidence="6">
    <location>
        <begin position="87"/>
        <end position="107"/>
    </location>
</feature>
<feature type="transmembrane region" description="Helical" evidence="6">
    <location>
        <begin position="119"/>
        <end position="139"/>
    </location>
</feature>
<evidence type="ECO:0000259" key="7">
    <source>
        <dbReference type="PROSITE" id="PS50850"/>
    </source>
</evidence>
<dbReference type="GO" id="GO:0022857">
    <property type="term" value="F:transmembrane transporter activity"/>
    <property type="evidence" value="ECO:0007669"/>
    <property type="project" value="InterPro"/>
</dbReference>
<evidence type="ECO:0000256" key="6">
    <source>
        <dbReference type="SAM" id="Phobius"/>
    </source>
</evidence>
<dbReference type="CDD" id="cd17337">
    <property type="entry name" value="MFS_CsbX"/>
    <property type="match status" value="1"/>
</dbReference>
<dbReference type="EMBL" id="NJGU01000001">
    <property type="protein sequence ID" value="OWY30880.1"/>
    <property type="molecule type" value="Genomic_DNA"/>
</dbReference>
<feature type="transmembrane region" description="Helical" evidence="6">
    <location>
        <begin position="327"/>
        <end position="355"/>
    </location>
</feature>
<comment type="caution">
    <text evidence="8">The sequence shown here is derived from an EMBL/GenBank/DDBJ whole genome shotgun (WGS) entry which is preliminary data.</text>
</comment>
<keyword evidence="5 6" id="KW-0472">Membrane</keyword>
<feature type="domain" description="Major facilitator superfamily (MFS) profile" evidence="7">
    <location>
        <begin position="1"/>
        <end position="417"/>
    </location>
</feature>
<gene>
    <name evidence="8" type="ORF">CEJ42_02065</name>
</gene>
<evidence type="ECO:0000256" key="2">
    <source>
        <dbReference type="ARBA" id="ARBA00022475"/>
    </source>
</evidence>
<dbReference type="PROSITE" id="PS50850">
    <property type="entry name" value="MFS"/>
    <property type="match status" value="1"/>
</dbReference>
<dbReference type="RefSeq" id="WP_088749888.1">
    <property type="nucleotide sequence ID" value="NZ_NJGU01000001.1"/>
</dbReference>
<feature type="transmembrane region" description="Helical" evidence="6">
    <location>
        <begin position="57"/>
        <end position="75"/>
    </location>
</feature>
<feature type="transmembrane region" description="Helical" evidence="6">
    <location>
        <begin position="23"/>
        <end position="45"/>
    </location>
</feature>
<dbReference type="InterPro" id="IPR020846">
    <property type="entry name" value="MFS_dom"/>
</dbReference>
<feature type="transmembrane region" description="Helical" evidence="6">
    <location>
        <begin position="180"/>
        <end position="200"/>
    </location>
</feature>